<organism evidence="1 2">
    <name type="scientific">Candidatus Uhrbacteria bacterium RIFCSPLOWO2_01_FULL_47_24</name>
    <dbReference type="NCBI Taxonomy" id="1802401"/>
    <lineage>
        <taxon>Bacteria</taxon>
        <taxon>Candidatus Uhriibacteriota</taxon>
    </lineage>
</organism>
<comment type="caution">
    <text evidence="1">The sequence shown here is derived from an EMBL/GenBank/DDBJ whole genome shotgun (WGS) entry which is preliminary data.</text>
</comment>
<accession>A0A1F7UPI8</accession>
<proteinExistence type="predicted"/>
<dbReference type="STRING" id="1802401.A3B21_02155"/>
<evidence type="ECO:0000313" key="2">
    <source>
        <dbReference type="Proteomes" id="UP000176897"/>
    </source>
</evidence>
<sequence>MKDQFFKIYANLPLNLRSEIVLVLSDRGPITWNVAYTEINNDTKLGELILQKLQELKII</sequence>
<gene>
    <name evidence="1" type="ORF">A3B21_02155</name>
</gene>
<name>A0A1F7UPI8_9BACT</name>
<dbReference type="Proteomes" id="UP000176897">
    <property type="component" value="Unassembled WGS sequence"/>
</dbReference>
<dbReference type="AlphaFoldDB" id="A0A1F7UPI8"/>
<reference evidence="1 2" key="1">
    <citation type="journal article" date="2016" name="Nat. Commun.">
        <title>Thousands of microbial genomes shed light on interconnected biogeochemical processes in an aquifer system.</title>
        <authorList>
            <person name="Anantharaman K."/>
            <person name="Brown C.T."/>
            <person name="Hug L.A."/>
            <person name="Sharon I."/>
            <person name="Castelle C.J."/>
            <person name="Probst A.J."/>
            <person name="Thomas B.C."/>
            <person name="Singh A."/>
            <person name="Wilkins M.J."/>
            <person name="Karaoz U."/>
            <person name="Brodie E.L."/>
            <person name="Williams K.H."/>
            <person name="Hubbard S.S."/>
            <person name="Banfield J.F."/>
        </authorList>
    </citation>
    <scope>NUCLEOTIDE SEQUENCE [LARGE SCALE GENOMIC DNA]</scope>
</reference>
<evidence type="ECO:0000313" key="1">
    <source>
        <dbReference type="EMBL" id="OGL80155.1"/>
    </source>
</evidence>
<dbReference type="EMBL" id="MGEJ01000014">
    <property type="protein sequence ID" value="OGL80155.1"/>
    <property type="molecule type" value="Genomic_DNA"/>
</dbReference>
<protein>
    <submittedName>
        <fullName evidence="1">Uncharacterized protein</fullName>
    </submittedName>
</protein>